<evidence type="ECO:0000313" key="3">
    <source>
        <dbReference type="Proteomes" id="UP001159427"/>
    </source>
</evidence>
<sequence length="201" mass="22183">MLGVNLSSSSPLERLKRLACPPGIWTCLFQNHDSMDIHPEKTIAQAVPLNNPMSAAACPPGIWTCATLNGESKGSGNLDAGLQAEGKQISVERVQSAQVKPSANSTADASDELNETNGKKCPPGIWVCKKKRTLQKRMKKPNRVQRSARKKQLETSGKQRVKKRYFEEGFQEKSVKVHATNLRAETMYSYHAFSDIVKDAT</sequence>
<feature type="compositionally biased region" description="Basic residues" evidence="1">
    <location>
        <begin position="139"/>
        <end position="150"/>
    </location>
</feature>
<dbReference type="Proteomes" id="UP001159427">
    <property type="component" value="Unassembled WGS sequence"/>
</dbReference>
<dbReference type="EMBL" id="CALNXI010000152">
    <property type="protein sequence ID" value="CAH3020586.1"/>
    <property type="molecule type" value="Genomic_DNA"/>
</dbReference>
<keyword evidence="3" id="KW-1185">Reference proteome</keyword>
<gene>
    <name evidence="2" type="ORF">PEVE_00007772</name>
</gene>
<name>A0ABN8LZC1_9CNID</name>
<reference evidence="2 3" key="1">
    <citation type="submission" date="2022-05" db="EMBL/GenBank/DDBJ databases">
        <authorList>
            <consortium name="Genoscope - CEA"/>
            <person name="William W."/>
        </authorList>
    </citation>
    <scope>NUCLEOTIDE SEQUENCE [LARGE SCALE GENOMIC DNA]</scope>
</reference>
<evidence type="ECO:0000313" key="2">
    <source>
        <dbReference type="EMBL" id="CAH3020586.1"/>
    </source>
</evidence>
<comment type="caution">
    <text evidence="2">The sequence shown here is derived from an EMBL/GenBank/DDBJ whole genome shotgun (WGS) entry which is preliminary data.</text>
</comment>
<evidence type="ECO:0000256" key="1">
    <source>
        <dbReference type="SAM" id="MobiDB-lite"/>
    </source>
</evidence>
<feature type="region of interest" description="Disordered" evidence="1">
    <location>
        <begin position="139"/>
        <end position="160"/>
    </location>
</feature>
<protein>
    <submittedName>
        <fullName evidence="2">Uncharacterized protein</fullName>
    </submittedName>
</protein>
<accession>A0ABN8LZC1</accession>
<feature type="compositionally biased region" description="Polar residues" evidence="1">
    <location>
        <begin position="96"/>
        <end position="108"/>
    </location>
</feature>
<feature type="region of interest" description="Disordered" evidence="1">
    <location>
        <begin position="96"/>
        <end position="117"/>
    </location>
</feature>
<proteinExistence type="predicted"/>
<organism evidence="2 3">
    <name type="scientific">Porites evermanni</name>
    <dbReference type="NCBI Taxonomy" id="104178"/>
    <lineage>
        <taxon>Eukaryota</taxon>
        <taxon>Metazoa</taxon>
        <taxon>Cnidaria</taxon>
        <taxon>Anthozoa</taxon>
        <taxon>Hexacorallia</taxon>
        <taxon>Scleractinia</taxon>
        <taxon>Fungiina</taxon>
        <taxon>Poritidae</taxon>
        <taxon>Porites</taxon>
    </lineage>
</organism>